<dbReference type="InterPro" id="IPR011701">
    <property type="entry name" value="MFS"/>
</dbReference>
<keyword evidence="6" id="KW-0997">Cell inner membrane</keyword>
<comment type="similarity">
    <text evidence="3">Belongs to the major facilitator superfamily. FHS transporter (TC 2.A.1.7) family.</text>
</comment>
<keyword evidence="8 11" id="KW-0812">Transmembrane</keyword>
<dbReference type="RefSeq" id="WP_284360930.1">
    <property type="nucleotide sequence ID" value="NZ_BPFZ01000014.1"/>
</dbReference>
<dbReference type="EMBL" id="BPFZ01000014">
    <property type="protein sequence ID" value="GIU67799.1"/>
    <property type="molecule type" value="Genomic_DNA"/>
</dbReference>
<evidence type="ECO:0000256" key="1">
    <source>
        <dbReference type="ARBA" id="ARBA00003321"/>
    </source>
</evidence>
<evidence type="ECO:0000256" key="3">
    <source>
        <dbReference type="ARBA" id="ARBA00009120"/>
    </source>
</evidence>
<evidence type="ECO:0000256" key="5">
    <source>
        <dbReference type="ARBA" id="ARBA00022475"/>
    </source>
</evidence>
<evidence type="ECO:0000313" key="14">
    <source>
        <dbReference type="Proteomes" id="UP001161064"/>
    </source>
</evidence>
<reference evidence="13" key="2">
    <citation type="journal article" date="2023" name="ISME Commun">
        <title>Characterization of a bloom-associated alphaproteobacterial lineage, 'Candidatus Phycosocius': insights into freshwater algal-bacterial interactions.</title>
        <authorList>
            <person name="Tanabe Y."/>
            <person name="Yamaguchi H."/>
            <person name="Yoshida M."/>
            <person name="Kai A."/>
            <person name="Okazaki Y."/>
        </authorList>
    </citation>
    <scope>NUCLEOTIDE SEQUENCE</scope>
    <source>
        <strain evidence="13">BOTRYCO-1</strain>
    </source>
</reference>
<feature type="transmembrane region" description="Helical" evidence="11">
    <location>
        <begin position="282"/>
        <end position="301"/>
    </location>
</feature>
<feature type="transmembrane region" description="Helical" evidence="11">
    <location>
        <begin position="20"/>
        <end position="38"/>
    </location>
</feature>
<evidence type="ECO:0000256" key="10">
    <source>
        <dbReference type="ARBA" id="ARBA00023136"/>
    </source>
</evidence>
<evidence type="ECO:0000256" key="9">
    <source>
        <dbReference type="ARBA" id="ARBA00022989"/>
    </source>
</evidence>
<feature type="transmembrane region" description="Helical" evidence="11">
    <location>
        <begin position="331"/>
        <end position="354"/>
    </location>
</feature>
<evidence type="ECO:0000259" key="12">
    <source>
        <dbReference type="PROSITE" id="PS50850"/>
    </source>
</evidence>
<dbReference type="Gene3D" id="1.20.1250.20">
    <property type="entry name" value="MFS general substrate transporter like domains"/>
    <property type="match status" value="2"/>
</dbReference>
<feature type="transmembrane region" description="Helical" evidence="11">
    <location>
        <begin position="391"/>
        <end position="412"/>
    </location>
</feature>
<feature type="transmembrane region" description="Helical" evidence="11">
    <location>
        <begin position="113"/>
        <end position="138"/>
    </location>
</feature>
<evidence type="ECO:0000256" key="4">
    <source>
        <dbReference type="ARBA" id="ARBA00022448"/>
    </source>
</evidence>
<dbReference type="InterPro" id="IPR005964">
    <property type="entry name" value="Glc/Gal_transptr_bac"/>
</dbReference>
<keyword evidence="7" id="KW-0762">Sugar transport</keyword>
<sequence length="428" mass="43886">MSSDQNSANGLSAGGKISIAFGAVTLLFFGWGFVTSLIDPLVPAVKSIFELSFLESQLTQFSWFIAYALVSLPAAAVLSRLGSVPSILVALAIMISGCLLAPLATFLHSYPLVLTGLFVIASGVTLLQVAANPLVAAIGDPKHAHFRLTLAQAFNSLGTVLGPPLGAFIMLRGGVFDGKAVADTAAKAESLANVERSFLMIAGVFLLLAFLVFLARKAIVNAAVPAKAASPLEALSSRWAVLGAGAIFLYVGAEVTVGSFMINFLHQPHVLNIQLEEAAKLLAFYWGGAMVGRFVGSALLTRFPAAHLLLLAAATAACLATLAVLSGGHVAAIAALSIGLFNSIMFPVIFTLTLERSTASSAATSGLLCTAIVGGAFLPLLAGGLADKFGLSVALIVPALAYLVIVVFAGAAKRVTPIQQGDGAGVSH</sequence>
<feature type="transmembrane region" description="Helical" evidence="11">
    <location>
        <begin position="308"/>
        <end position="325"/>
    </location>
</feature>
<comment type="caution">
    <text evidence="13">The sequence shown here is derived from an EMBL/GenBank/DDBJ whole genome shotgun (WGS) entry which is preliminary data.</text>
</comment>
<proteinExistence type="inferred from homology"/>
<keyword evidence="10 11" id="KW-0472">Membrane</keyword>
<accession>A0ABQ4PXH7</accession>
<evidence type="ECO:0000313" key="13">
    <source>
        <dbReference type="EMBL" id="GIU67799.1"/>
    </source>
</evidence>
<evidence type="ECO:0000256" key="6">
    <source>
        <dbReference type="ARBA" id="ARBA00022519"/>
    </source>
</evidence>
<gene>
    <name evidence="13" type="ORF">PsB1_1953</name>
</gene>
<evidence type="ECO:0000256" key="7">
    <source>
        <dbReference type="ARBA" id="ARBA00022597"/>
    </source>
</evidence>
<feature type="transmembrane region" description="Helical" evidence="11">
    <location>
        <begin position="239"/>
        <end position="262"/>
    </location>
</feature>
<feature type="transmembrane region" description="Helical" evidence="11">
    <location>
        <begin position="87"/>
        <end position="107"/>
    </location>
</feature>
<dbReference type="InterPro" id="IPR020846">
    <property type="entry name" value="MFS_dom"/>
</dbReference>
<keyword evidence="14" id="KW-1185">Reference proteome</keyword>
<feature type="transmembrane region" description="Helical" evidence="11">
    <location>
        <begin position="58"/>
        <end position="78"/>
    </location>
</feature>
<dbReference type="InterPro" id="IPR050375">
    <property type="entry name" value="MFS_TsgA-like"/>
</dbReference>
<dbReference type="PROSITE" id="PS50850">
    <property type="entry name" value="MFS"/>
    <property type="match status" value="1"/>
</dbReference>
<dbReference type="InterPro" id="IPR036259">
    <property type="entry name" value="MFS_trans_sf"/>
</dbReference>
<feature type="transmembrane region" description="Helical" evidence="11">
    <location>
        <begin position="198"/>
        <end position="219"/>
    </location>
</feature>
<evidence type="ECO:0000256" key="2">
    <source>
        <dbReference type="ARBA" id="ARBA00004429"/>
    </source>
</evidence>
<dbReference type="SUPFAM" id="SSF103473">
    <property type="entry name" value="MFS general substrate transporter"/>
    <property type="match status" value="1"/>
</dbReference>
<keyword evidence="5" id="KW-1003">Cell membrane</keyword>
<feature type="transmembrane region" description="Helical" evidence="11">
    <location>
        <begin position="150"/>
        <end position="171"/>
    </location>
</feature>
<dbReference type="PANTHER" id="PTHR43702">
    <property type="entry name" value="L-FUCOSE-PROTON SYMPORTER"/>
    <property type="match status" value="1"/>
</dbReference>
<dbReference type="PANTHER" id="PTHR43702:SF3">
    <property type="entry name" value="PROTEIN TSGA"/>
    <property type="match status" value="1"/>
</dbReference>
<feature type="domain" description="Major facilitator superfamily (MFS) profile" evidence="12">
    <location>
        <begin position="20"/>
        <end position="416"/>
    </location>
</feature>
<dbReference type="NCBIfam" id="TIGR01272">
    <property type="entry name" value="gluP"/>
    <property type="match status" value="1"/>
</dbReference>
<comment type="subcellular location">
    <subcellularLocation>
        <location evidence="2">Cell inner membrane</location>
        <topology evidence="2">Multi-pass membrane protein</topology>
    </subcellularLocation>
</comment>
<dbReference type="Pfam" id="PF07690">
    <property type="entry name" value="MFS_1"/>
    <property type="match status" value="1"/>
</dbReference>
<reference evidence="13" key="1">
    <citation type="submission" date="2021-05" db="EMBL/GenBank/DDBJ databases">
        <authorList>
            <person name="Tanabe Y."/>
        </authorList>
    </citation>
    <scope>NUCLEOTIDE SEQUENCE</scope>
    <source>
        <strain evidence="13">BOTRYCO-1</strain>
    </source>
</reference>
<organism evidence="13 14">
    <name type="scientific">Candidatus Phycosocius spiralis</name>
    <dbReference type="NCBI Taxonomy" id="2815099"/>
    <lineage>
        <taxon>Bacteria</taxon>
        <taxon>Pseudomonadati</taxon>
        <taxon>Pseudomonadota</taxon>
        <taxon>Alphaproteobacteria</taxon>
        <taxon>Caulobacterales</taxon>
        <taxon>Caulobacterales incertae sedis</taxon>
        <taxon>Candidatus Phycosocius</taxon>
    </lineage>
</organism>
<evidence type="ECO:0000256" key="11">
    <source>
        <dbReference type="SAM" id="Phobius"/>
    </source>
</evidence>
<keyword evidence="9 11" id="KW-1133">Transmembrane helix</keyword>
<keyword evidence="4" id="KW-0813">Transport</keyword>
<comment type="function">
    <text evidence="1">Intake of glucose and galactose.</text>
</comment>
<protein>
    <submittedName>
        <fullName evidence="13">MFS transporter</fullName>
    </submittedName>
</protein>
<name>A0ABQ4PXH7_9PROT</name>
<dbReference type="Proteomes" id="UP001161064">
    <property type="component" value="Unassembled WGS sequence"/>
</dbReference>
<feature type="transmembrane region" description="Helical" evidence="11">
    <location>
        <begin position="366"/>
        <end position="385"/>
    </location>
</feature>
<evidence type="ECO:0000256" key="8">
    <source>
        <dbReference type="ARBA" id="ARBA00022692"/>
    </source>
</evidence>